<evidence type="ECO:0000256" key="2">
    <source>
        <dbReference type="PIRSR" id="PIRSR640198-2"/>
    </source>
</evidence>
<evidence type="ECO:0000256" key="3">
    <source>
        <dbReference type="PIRSR" id="PIRSR640198-3"/>
    </source>
</evidence>
<evidence type="ECO:0000313" key="6">
    <source>
        <dbReference type="Proteomes" id="UP000230027"/>
    </source>
</evidence>
<dbReference type="Gene3D" id="1.10.10.10">
    <property type="entry name" value="Winged helix-like DNA-binding domain superfamily/Winged helix DNA-binding domain"/>
    <property type="match status" value="1"/>
</dbReference>
<gene>
    <name evidence="5" type="ORF">COY14_03340</name>
</gene>
<name>A0A2M7U3E6_9BACT</name>
<evidence type="ECO:0000256" key="1">
    <source>
        <dbReference type="PIRSR" id="PIRSR640198-1"/>
    </source>
</evidence>
<dbReference type="Pfam" id="PF02661">
    <property type="entry name" value="Fic"/>
    <property type="match status" value="1"/>
</dbReference>
<protein>
    <recommendedName>
        <fullName evidence="4">Fido domain-containing protein</fullName>
    </recommendedName>
</protein>
<proteinExistence type="predicted"/>
<accession>A0A2M7U3E6</accession>
<dbReference type="PANTHER" id="PTHR13504">
    <property type="entry name" value="FIDO DOMAIN-CONTAINING PROTEIN DDB_G0283145"/>
    <property type="match status" value="1"/>
</dbReference>
<dbReference type="SUPFAM" id="SSF140931">
    <property type="entry name" value="Fic-like"/>
    <property type="match status" value="1"/>
</dbReference>
<dbReference type="GO" id="GO:0005524">
    <property type="term" value="F:ATP binding"/>
    <property type="evidence" value="ECO:0007669"/>
    <property type="project" value="UniProtKB-KW"/>
</dbReference>
<reference evidence="6" key="1">
    <citation type="submission" date="2017-09" db="EMBL/GenBank/DDBJ databases">
        <title>Depth-based differentiation of microbial function through sediment-hosted aquifers and enrichment of novel symbionts in the deep terrestrial subsurface.</title>
        <authorList>
            <person name="Probst A.J."/>
            <person name="Ladd B."/>
            <person name="Jarett J.K."/>
            <person name="Geller-Mcgrath D.E."/>
            <person name="Sieber C.M.K."/>
            <person name="Emerson J.B."/>
            <person name="Anantharaman K."/>
            <person name="Thomas B.C."/>
            <person name="Malmstrom R."/>
            <person name="Stieglmeier M."/>
            <person name="Klingl A."/>
            <person name="Woyke T."/>
            <person name="Ryan C.M."/>
            <person name="Banfield J.F."/>
        </authorList>
    </citation>
    <scope>NUCLEOTIDE SEQUENCE [LARGE SCALE GENOMIC DNA]</scope>
</reference>
<dbReference type="PANTHER" id="PTHR13504:SF38">
    <property type="entry name" value="FIDO DOMAIN-CONTAINING PROTEIN"/>
    <property type="match status" value="1"/>
</dbReference>
<dbReference type="Gene3D" id="1.10.3290.10">
    <property type="entry name" value="Fido-like domain"/>
    <property type="match status" value="1"/>
</dbReference>
<keyword evidence="2" id="KW-0547">Nucleotide-binding</keyword>
<dbReference type="InterPro" id="IPR036388">
    <property type="entry name" value="WH-like_DNA-bd_sf"/>
</dbReference>
<evidence type="ECO:0000313" key="5">
    <source>
        <dbReference type="EMBL" id="PIZ65008.1"/>
    </source>
</evidence>
<dbReference type="InterPro" id="IPR003812">
    <property type="entry name" value="Fido"/>
</dbReference>
<feature type="site" description="Important for autoinhibition of adenylyltransferase activity" evidence="3">
    <location>
        <position position="55"/>
    </location>
</feature>
<feature type="binding site" evidence="2">
    <location>
        <begin position="233"/>
        <end position="234"/>
    </location>
    <ligand>
        <name>ATP</name>
        <dbReference type="ChEBI" id="CHEBI:30616"/>
    </ligand>
</feature>
<dbReference type="PROSITE" id="PS51459">
    <property type="entry name" value="FIDO"/>
    <property type="match status" value="1"/>
</dbReference>
<comment type="caution">
    <text evidence="5">The sequence shown here is derived from an EMBL/GenBank/DDBJ whole genome shotgun (WGS) entry which is preliminary data.</text>
</comment>
<organism evidence="5 6">
    <name type="scientific">Candidatus Roizmanbacteria bacterium CG_4_10_14_0_2_um_filter_36_9</name>
    <dbReference type="NCBI Taxonomy" id="1974823"/>
    <lineage>
        <taxon>Bacteria</taxon>
        <taxon>Candidatus Roizmaniibacteriota</taxon>
    </lineage>
</organism>
<feature type="binding site" evidence="2">
    <location>
        <position position="241"/>
    </location>
    <ligand>
        <name>ATP</name>
        <dbReference type="ChEBI" id="CHEBI:30616"/>
    </ligand>
</feature>
<keyword evidence="2" id="KW-0067">ATP-binding</keyword>
<dbReference type="InterPro" id="IPR040198">
    <property type="entry name" value="Fido_containing"/>
</dbReference>
<dbReference type="InterPro" id="IPR036597">
    <property type="entry name" value="Fido-like_dom_sf"/>
</dbReference>
<sequence>MFSPKFTITNKILKYVSTIEAVEEVIRQAPILPLWEKEFREDAIVRSVHHGTHIEGNLLMIDEAKDILSGKDVMARARDIQEIINYRNVIDFIDHQSSSGRGREINESTIHKIHSIVVSKILPSDQAGSYRTKQVIIRNSQTGEVTFRPPAPLEVPYLMKEFSSWLSRMTPDEIHPVLQAGIAHHEIVRIHPYIDGNGRIARAVSTLVLFHGGYDIRRFFSLEEYYDRDAQSYYENLQIANSGDLTSWLEYFTYGASVEFERVKEKILRLSKDAKLKDQFGGKQIFLSERQIKIVEYMQDIGYVQNKAFSSLFPDISEDSALRDINDLIKKGLVKKIGKTKAARYVLAG</sequence>
<dbReference type="EMBL" id="PFOD01000065">
    <property type="protein sequence ID" value="PIZ65008.1"/>
    <property type="molecule type" value="Genomic_DNA"/>
</dbReference>
<feature type="domain" description="Fido" evidence="4">
    <location>
        <begin position="105"/>
        <end position="254"/>
    </location>
</feature>
<feature type="binding site" evidence="2">
    <location>
        <begin position="195"/>
        <end position="202"/>
    </location>
    <ligand>
        <name>ATP</name>
        <dbReference type="ChEBI" id="CHEBI:30616"/>
    </ligand>
</feature>
<dbReference type="Proteomes" id="UP000230027">
    <property type="component" value="Unassembled WGS sequence"/>
</dbReference>
<evidence type="ECO:0000259" key="4">
    <source>
        <dbReference type="PROSITE" id="PS51459"/>
    </source>
</evidence>
<feature type="active site" evidence="1">
    <location>
        <position position="191"/>
    </location>
</feature>
<dbReference type="AlphaFoldDB" id="A0A2M7U3E6"/>